<organism evidence="3 4">
    <name type="scientific">Mycena rosella</name>
    <name type="common">Pink bonnet</name>
    <name type="synonym">Agaricus rosellus</name>
    <dbReference type="NCBI Taxonomy" id="1033263"/>
    <lineage>
        <taxon>Eukaryota</taxon>
        <taxon>Fungi</taxon>
        <taxon>Dikarya</taxon>
        <taxon>Basidiomycota</taxon>
        <taxon>Agaricomycotina</taxon>
        <taxon>Agaricomycetes</taxon>
        <taxon>Agaricomycetidae</taxon>
        <taxon>Agaricales</taxon>
        <taxon>Marasmiineae</taxon>
        <taxon>Mycenaceae</taxon>
        <taxon>Mycena</taxon>
    </lineage>
</organism>
<dbReference type="EMBL" id="JARKIE010000154">
    <property type="protein sequence ID" value="KAJ7674449.1"/>
    <property type="molecule type" value="Genomic_DNA"/>
</dbReference>
<dbReference type="AlphaFoldDB" id="A0AAD7G7I9"/>
<dbReference type="Proteomes" id="UP001221757">
    <property type="component" value="Unassembled WGS sequence"/>
</dbReference>
<evidence type="ECO:0000313" key="3">
    <source>
        <dbReference type="EMBL" id="KAJ7674449.1"/>
    </source>
</evidence>
<protein>
    <recommendedName>
        <fullName evidence="2">DUF7704 domain-containing protein</fullName>
    </recommendedName>
</protein>
<proteinExistence type="predicted"/>
<feature type="transmembrane region" description="Helical" evidence="1">
    <location>
        <begin position="27"/>
        <end position="51"/>
    </location>
</feature>
<sequence>MGISLACLPADVRCRPPAWNAMAHGNISFVGVLFAARCAWFLGVGRTLYYFRAHTKIA</sequence>
<accession>A0AAD7G7I9</accession>
<evidence type="ECO:0000313" key="4">
    <source>
        <dbReference type="Proteomes" id="UP001221757"/>
    </source>
</evidence>
<dbReference type="InterPro" id="IPR056121">
    <property type="entry name" value="DUF7704"/>
</dbReference>
<dbReference type="Pfam" id="PF24803">
    <property type="entry name" value="DUF7704"/>
    <property type="match status" value="1"/>
</dbReference>
<reference evidence="3" key="1">
    <citation type="submission" date="2023-03" db="EMBL/GenBank/DDBJ databases">
        <title>Massive genome expansion in bonnet fungi (Mycena s.s.) driven by repeated elements and novel gene families across ecological guilds.</title>
        <authorList>
            <consortium name="Lawrence Berkeley National Laboratory"/>
            <person name="Harder C.B."/>
            <person name="Miyauchi S."/>
            <person name="Viragh M."/>
            <person name="Kuo A."/>
            <person name="Thoen E."/>
            <person name="Andreopoulos B."/>
            <person name="Lu D."/>
            <person name="Skrede I."/>
            <person name="Drula E."/>
            <person name="Henrissat B."/>
            <person name="Morin E."/>
            <person name="Kohler A."/>
            <person name="Barry K."/>
            <person name="LaButti K."/>
            <person name="Morin E."/>
            <person name="Salamov A."/>
            <person name="Lipzen A."/>
            <person name="Mereny Z."/>
            <person name="Hegedus B."/>
            <person name="Baldrian P."/>
            <person name="Stursova M."/>
            <person name="Weitz H."/>
            <person name="Taylor A."/>
            <person name="Grigoriev I.V."/>
            <person name="Nagy L.G."/>
            <person name="Martin F."/>
            <person name="Kauserud H."/>
        </authorList>
    </citation>
    <scope>NUCLEOTIDE SEQUENCE</scope>
    <source>
        <strain evidence="3">CBHHK067</strain>
    </source>
</reference>
<feature type="domain" description="DUF7704" evidence="2">
    <location>
        <begin position="6"/>
        <end position="45"/>
    </location>
</feature>
<evidence type="ECO:0000259" key="2">
    <source>
        <dbReference type="Pfam" id="PF24803"/>
    </source>
</evidence>
<name>A0AAD7G7I9_MYCRO</name>
<keyword evidence="1" id="KW-0812">Transmembrane</keyword>
<keyword evidence="4" id="KW-1185">Reference proteome</keyword>
<gene>
    <name evidence="3" type="ORF">B0H17DRAFT_1082061</name>
</gene>
<comment type="caution">
    <text evidence="3">The sequence shown here is derived from an EMBL/GenBank/DDBJ whole genome shotgun (WGS) entry which is preliminary data.</text>
</comment>
<keyword evidence="1" id="KW-1133">Transmembrane helix</keyword>
<keyword evidence="1" id="KW-0472">Membrane</keyword>
<evidence type="ECO:0000256" key="1">
    <source>
        <dbReference type="SAM" id="Phobius"/>
    </source>
</evidence>